<accession>A0AAW2J928</accession>
<proteinExistence type="predicted"/>
<gene>
    <name evidence="2" type="ORF">Sangu_2591000</name>
</gene>
<protein>
    <submittedName>
        <fullName evidence="2">Uncharacterized protein</fullName>
    </submittedName>
</protein>
<organism evidence="2">
    <name type="scientific">Sesamum angustifolium</name>
    <dbReference type="NCBI Taxonomy" id="2727405"/>
    <lineage>
        <taxon>Eukaryota</taxon>
        <taxon>Viridiplantae</taxon>
        <taxon>Streptophyta</taxon>
        <taxon>Embryophyta</taxon>
        <taxon>Tracheophyta</taxon>
        <taxon>Spermatophyta</taxon>
        <taxon>Magnoliopsida</taxon>
        <taxon>eudicotyledons</taxon>
        <taxon>Gunneridae</taxon>
        <taxon>Pentapetalae</taxon>
        <taxon>asterids</taxon>
        <taxon>lamiids</taxon>
        <taxon>Lamiales</taxon>
        <taxon>Pedaliaceae</taxon>
        <taxon>Sesamum</taxon>
    </lineage>
</organism>
<evidence type="ECO:0000313" key="2">
    <source>
        <dbReference type="EMBL" id="KAL0290048.1"/>
    </source>
</evidence>
<reference evidence="2" key="1">
    <citation type="submission" date="2020-06" db="EMBL/GenBank/DDBJ databases">
        <authorList>
            <person name="Li T."/>
            <person name="Hu X."/>
            <person name="Zhang T."/>
            <person name="Song X."/>
            <person name="Zhang H."/>
            <person name="Dai N."/>
            <person name="Sheng W."/>
            <person name="Hou X."/>
            <person name="Wei L."/>
        </authorList>
    </citation>
    <scope>NUCLEOTIDE SEQUENCE</scope>
    <source>
        <strain evidence="2">G01</strain>
        <tissue evidence="2">Leaf</tissue>
    </source>
</reference>
<evidence type="ECO:0000256" key="1">
    <source>
        <dbReference type="SAM" id="MobiDB-lite"/>
    </source>
</evidence>
<comment type="caution">
    <text evidence="2">The sequence shown here is derived from an EMBL/GenBank/DDBJ whole genome shotgun (WGS) entry which is preliminary data.</text>
</comment>
<reference evidence="2" key="2">
    <citation type="journal article" date="2024" name="Plant">
        <title>Genomic evolution and insights into agronomic trait innovations of Sesamum species.</title>
        <authorList>
            <person name="Miao H."/>
            <person name="Wang L."/>
            <person name="Qu L."/>
            <person name="Liu H."/>
            <person name="Sun Y."/>
            <person name="Le M."/>
            <person name="Wang Q."/>
            <person name="Wei S."/>
            <person name="Zheng Y."/>
            <person name="Lin W."/>
            <person name="Duan Y."/>
            <person name="Cao H."/>
            <person name="Xiong S."/>
            <person name="Wang X."/>
            <person name="Wei L."/>
            <person name="Li C."/>
            <person name="Ma Q."/>
            <person name="Ju M."/>
            <person name="Zhao R."/>
            <person name="Li G."/>
            <person name="Mu C."/>
            <person name="Tian Q."/>
            <person name="Mei H."/>
            <person name="Zhang T."/>
            <person name="Gao T."/>
            <person name="Zhang H."/>
        </authorList>
    </citation>
    <scope>NUCLEOTIDE SEQUENCE</scope>
    <source>
        <strain evidence="2">G01</strain>
    </source>
</reference>
<dbReference type="AlphaFoldDB" id="A0AAW2J928"/>
<feature type="region of interest" description="Disordered" evidence="1">
    <location>
        <begin position="1"/>
        <end position="22"/>
    </location>
</feature>
<sequence length="59" mass="6567">MAVRNFGPQPRKSEDKASAWPGVSVSNAKISSRHPETSGRIAQWWSERGDIASRRSFPV</sequence>
<dbReference type="EMBL" id="JACGWK010001374">
    <property type="protein sequence ID" value="KAL0290048.1"/>
    <property type="molecule type" value="Genomic_DNA"/>
</dbReference>
<name>A0AAW2J928_9LAMI</name>